<evidence type="ECO:0000313" key="1">
    <source>
        <dbReference type="EMBL" id="JAE30912.1"/>
    </source>
</evidence>
<proteinExistence type="predicted"/>
<reference evidence="1" key="1">
    <citation type="submission" date="2014-09" db="EMBL/GenBank/DDBJ databases">
        <authorList>
            <person name="Magalhaes I.L.F."/>
            <person name="Oliveira U."/>
            <person name="Santos F.R."/>
            <person name="Vidigal T.H.D.A."/>
            <person name="Brescovit A.D."/>
            <person name="Santos A.J."/>
        </authorList>
    </citation>
    <scope>NUCLEOTIDE SEQUENCE</scope>
    <source>
        <tissue evidence="1">Shoot tissue taken approximately 20 cm above the soil surface</tissue>
    </source>
</reference>
<dbReference type="EMBL" id="GBRH01166984">
    <property type="protein sequence ID" value="JAE30912.1"/>
    <property type="molecule type" value="Transcribed_RNA"/>
</dbReference>
<protein>
    <submittedName>
        <fullName evidence="1">Uncharacterized protein</fullName>
    </submittedName>
</protein>
<organism evidence="1">
    <name type="scientific">Arundo donax</name>
    <name type="common">Giant reed</name>
    <name type="synonym">Donax arundinaceus</name>
    <dbReference type="NCBI Taxonomy" id="35708"/>
    <lineage>
        <taxon>Eukaryota</taxon>
        <taxon>Viridiplantae</taxon>
        <taxon>Streptophyta</taxon>
        <taxon>Embryophyta</taxon>
        <taxon>Tracheophyta</taxon>
        <taxon>Spermatophyta</taxon>
        <taxon>Magnoliopsida</taxon>
        <taxon>Liliopsida</taxon>
        <taxon>Poales</taxon>
        <taxon>Poaceae</taxon>
        <taxon>PACMAD clade</taxon>
        <taxon>Arundinoideae</taxon>
        <taxon>Arundineae</taxon>
        <taxon>Arundo</taxon>
    </lineage>
</organism>
<name>A0A0A9H2B9_ARUDO</name>
<accession>A0A0A9H2B9</accession>
<sequence length="57" mass="6858">MNLAQYDYIASQSEALDIRTVKIFKQLICYQQFMQNLSAMHVEYIFRICYSRDIPFV</sequence>
<dbReference type="AlphaFoldDB" id="A0A0A9H2B9"/>
<reference evidence="1" key="2">
    <citation type="journal article" date="2015" name="Data Brief">
        <title>Shoot transcriptome of the giant reed, Arundo donax.</title>
        <authorList>
            <person name="Barrero R.A."/>
            <person name="Guerrero F.D."/>
            <person name="Moolhuijzen P."/>
            <person name="Goolsby J.A."/>
            <person name="Tidwell J."/>
            <person name="Bellgard S.E."/>
            <person name="Bellgard M.I."/>
        </authorList>
    </citation>
    <scope>NUCLEOTIDE SEQUENCE</scope>
    <source>
        <tissue evidence="1">Shoot tissue taken approximately 20 cm above the soil surface</tissue>
    </source>
</reference>